<dbReference type="FunFam" id="1.10.287.610:FF:000002">
    <property type="entry name" value="DNA ligase"/>
    <property type="match status" value="1"/>
</dbReference>
<keyword evidence="4 15" id="KW-0436">Ligase</keyword>
<dbReference type="SMART" id="SM00292">
    <property type="entry name" value="BRCT"/>
    <property type="match status" value="1"/>
</dbReference>
<organism evidence="18 19">
    <name type="scientific">Halanaerobium saccharolyticum</name>
    <dbReference type="NCBI Taxonomy" id="43595"/>
    <lineage>
        <taxon>Bacteria</taxon>
        <taxon>Bacillati</taxon>
        <taxon>Bacillota</taxon>
        <taxon>Clostridia</taxon>
        <taxon>Halanaerobiales</taxon>
        <taxon>Halanaerobiaceae</taxon>
        <taxon>Halanaerobium</taxon>
    </lineage>
</organism>
<dbReference type="Gene3D" id="2.40.50.140">
    <property type="entry name" value="Nucleic acid-binding proteins"/>
    <property type="match status" value="1"/>
</dbReference>
<evidence type="ECO:0000256" key="14">
    <source>
        <dbReference type="ARBA" id="ARBA00060881"/>
    </source>
</evidence>
<feature type="binding site" evidence="15">
    <location>
        <position position="117"/>
    </location>
    <ligand>
        <name>NAD(+)</name>
        <dbReference type="ChEBI" id="CHEBI:57540"/>
    </ligand>
</feature>
<dbReference type="Pfam" id="PF03120">
    <property type="entry name" value="OB_DNA_ligase"/>
    <property type="match status" value="1"/>
</dbReference>
<evidence type="ECO:0000256" key="5">
    <source>
        <dbReference type="ARBA" id="ARBA00022705"/>
    </source>
</evidence>
<dbReference type="PIRSF" id="PIRSF001604">
    <property type="entry name" value="LigA"/>
    <property type="match status" value="1"/>
</dbReference>
<dbReference type="InterPro" id="IPR004149">
    <property type="entry name" value="Znf_DNAligase_C4"/>
</dbReference>
<dbReference type="GO" id="GO:0005829">
    <property type="term" value="C:cytosol"/>
    <property type="evidence" value="ECO:0007669"/>
    <property type="project" value="TreeGrafter"/>
</dbReference>
<keyword evidence="16" id="KW-0175">Coiled coil</keyword>
<dbReference type="NCBIfam" id="NF005932">
    <property type="entry name" value="PRK07956.1"/>
    <property type="match status" value="1"/>
</dbReference>
<feature type="binding site" evidence="15">
    <location>
        <position position="410"/>
    </location>
    <ligand>
        <name>Zn(2+)</name>
        <dbReference type="ChEBI" id="CHEBI:29105"/>
    </ligand>
</feature>
<comment type="function">
    <text evidence="1 15">DNA ligase that catalyzes the formation of phosphodiester linkages between 5'-phosphoryl and 3'-hydroxyl groups in double-stranded DNA using NAD as a coenzyme and as the energy source for the reaction. It is essential for DNA replication and repair of damaged DNA.</text>
</comment>
<dbReference type="InterPro" id="IPR012340">
    <property type="entry name" value="NA-bd_OB-fold"/>
</dbReference>
<evidence type="ECO:0000256" key="4">
    <source>
        <dbReference type="ARBA" id="ARBA00022598"/>
    </source>
</evidence>
<dbReference type="PANTHER" id="PTHR23389:SF9">
    <property type="entry name" value="DNA LIGASE"/>
    <property type="match status" value="1"/>
</dbReference>
<dbReference type="PANTHER" id="PTHR23389">
    <property type="entry name" value="CHROMOSOME TRANSMISSION FIDELITY FACTOR 18"/>
    <property type="match status" value="1"/>
</dbReference>
<dbReference type="SUPFAM" id="SSF56091">
    <property type="entry name" value="DNA ligase/mRNA capping enzyme, catalytic domain"/>
    <property type="match status" value="1"/>
</dbReference>
<dbReference type="InterPro" id="IPR036420">
    <property type="entry name" value="BRCT_dom_sf"/>
</dbReference>
<feature type="coiled-coil region" evidence="16">
    <location>
        <begin position="6"/>
        <end position="60"/>
    </location>
</feature>
<dbReference type="InterPro" id="IPR001357">
    <property type="entry name" value="BRCT_dom"/>
</dbReference>
<dbReference type="InterPro" id="IPR003583">
    <property type="entry name" value="Hlx-hairpin-Hlx_DNA-bd_motif"/>
</dbReference>
<keyword evidence="8 15" id="KW-0862">Zinc</keyword>
<dbReference type="InterPro" id="IPR018239">
    <property type="entry name" value="DNA_ligase_AS"/>
</dbReference>
<dbReference type="Pfam" id="PF03119">
    <property type="entry name" value="DNA_ligase_ZBD"/>
    <property type="match status" value="1"/>
</dbReference>
<keyword evidence="11 15" id="KW-0234">DNA repair</keyword>
<feature type="binding site" evidence="15">
    <location>
        <position position="140"/>
    </location>
    <ligand>
        <name>NAD(+)</name>
        <dbReference type="ChEBI" id="CHEBI:57540"/>
    </ligand>
</feature>
<comment type="similarity">
    <text evidence="14 15">Belongs to the NAD-dependent DNA ligase family. LigA subfamily.</text>
</comment>
<keyword evidence="9 15" id="KW-0460">Magnesium</keyword>
<dbReference type="Pfam" id="PF12826">
    <property type="entry name" value="HHH_2"/>
    <property type="match status" value="1"/>
</dbReference>
<evidence type="ECO:0000256" key="9">
    <source>
        <dbReference type="ARBA" id="ARBA00022842"/>
    </source>
</evidence>
<dbReference type="CDD" id="cd17748">
    <property type="entry name" value="BRCT_DNA_ligase_like"/>
    <property type="match status" value="1"/>
</dbReference>
<dbReference type="InterPro" id="IPR001679">
    <property type="entry name" value="DNA_ligase"/>
</dbReference>
<dbReference type="Pfam" id="PF14520">
    <property type="entry name" value="HHH_5"/>
    <property type="match status" value="1"/>
</dbReference>
<feature type="binding site" evidence="15">
    <location>
        <position position="407"/>
    </location>
    <ligand>
        <name>Zn(2+)</name>
        <dbReference type="ChEBI" id="CHEBI:29105"/>
    </ligand>
</feature>
<feature type="binding site" evidence="15">
    <location>
        <position position="289"/>
    </location>
    <ligand>
        <name>NAD(+)</name>
        <dbReference type="ChEBI" id="CHEBI:57540"/>
    </ligand>
</feature>
<dbReference type="FunFam" id="3.40.50.10190:FF:000054">
    <property type="entry name" value="DNA ligase"/>
    <property type="match status" value="1"/>
</dbReference>
<evidence type="ECO:0000256" key="2">
    <source>
        <dbReference type="ARBA" id="ARBA00012722"/>
    </source>
</evidence>
<dbReference type="GO" id="GO:0046872">
    <property type="term" value="F:metal ion binding"/>
    <property type="evidence" value="ECO:0007669"/>
    <property type="project" value="UniProtKB-KW"/>
</dbReference>
<dbReference type="GO" id="GO:0006281">
    <property type="term" value="P:DNA repair"/>
    <property type="evidence" value="ECO:0007669"/>
    <property type="project" value="UniProtKB-KW"/>
</dbReference>
<comment type="caution">
    <text evidence="18">The sequence shown here is derived from an EMBL/GenBank/DDBJ whole genome shotgun (WGS) entry which is preliminary data.</text>
</comment>
<keyword evidence="5 15" id="KW-0235">DNA replication</keyword>
<evidence type="ECO:0000256" key="12">
    <source>
        <dbReference type="ARBA" id="ARBA00023211"/>
    </source>
</evidence>
<dbReference type="FunFam" id="3.30.470.30:FF:000001">
    <property type="entry name" value="DNA ligase"/>
    <property type="match status" value="1"/>
</dbReference>
<dbReference type="SUPFAM" id="SSF50249">
    <property type="entry name" value="Nucleic acid-binding proteins"/>
    <property type="match status" value="1"/>
</dbReference>
<evidence type="ECO:0000256" key="15">
    <source>
        <dbReference type="HAMAP-Rule" id="MF_01588"/>
    </source>
</evidence>
<feature type="binding site" evidence="15">
    <location>
        <begin position="86"/>
        <end position="87"/>
    </location>
    <ligand>
        <name>NAD(+)</name>
        <dbReference type="ChEBI" id="CHEBI:57540"/>
    </ligand>
</feature>
<dbReference type="Gene3D" id="6.20.10.30">
    <property type="match status" value="1"/>
</dbReference>
<name>A0A4R6SS04_9FIRM</name>
<evidence type="ECO:0000256" key="1">
    <source>
        <dbReference type="ARBA" id="ARBA00004067"/>
    </source>
</evidence>
<dbReference type="Proteomes" id="UP000295176">
    <property type="component" value="Unassembled WGS sequence"/>
</dbReference>
<keyword evidence="6 15" id="KW-0479">Metal-binding</keyword>
<gene>
    <name evidence="15" type="primary">ligA</name>
    <name evidence="18" type="ORF">C7957_101139</name>
</gene>
<dbReference type="Gene3D" id="1.10.150.20">
    <property type="entry name" value="5' to 3' exonuclease, C-terminal subdomain"/>
    <property type="match status" value="2"/>
</dbReference>
<feature type="binding site" evidence="15">
    <location>
        <position position="174"/>
    </location>
    <ligand>
        <name>NAD(+)</name>
        <dbReference type="ChEBI" id="CHEBI:57540"/>
    </ligand>
</feature>
<dbReference type="SUPFAM" id="SSF47781">
    <property type="entry name" value="RuvA domain 2-like"/>
    <property type="match status" value="1"/>
</dbReference>
<dbReference type="CDD" id="cd00114">
    <property type="entry name" value="LIGANc"/>
    <property type="match status" value="1"/>
</dbReference>
<dbReference type="SMART" id="SM00278">
    <property type="entry name" value="HhH1"/>
    <property type="match status" value="3"/>
</dbReference>
<dbReference type="InterPro" id="IPR004150">
    <property type="entry name" value="NAD_DNA_ligase_OB"/>
</dbReference>
<feature type="binding site" evidence="15">
    <location>
        <position position="430"/>
    </location>
    <ligand>
        <name>Zn(2+)</name>
        <dbReference type="ChEBI" id="CHEBI:29105"/>
    </ligand>
</feature>
<evidence type="ECO:0000256" key="6">
    <source>
        <dbReference type="ARBA" id="ARBA00022723"/>
    </source>
</evidence>
<feature type="domain" description="BRCT" evidence="17">
    <location>
        <begin position="588"/>
        <end position="672"/>
    </location>
</feature>
<comment type="caution">
    <text evidence="15">Lacks conserved residue(s) required for the propagation of feature annotation.</text>
</comment>
<evidence type="ECO:0000256" key="16">
    <source>
        <dbReference type="SAM" id="Coils"/>
    </source>
</evidence>
<dbReference type="FunFam" id="2.40.50.140:FF:000012">
    <property type="entry name" value="DNA ligase"/>
    <property type="match status" value="1"/>
</dbReference>
<dbReference type="SMART" id="SM00532">
    <property type="entry name" value="LIGANc"/>
    <property type="match status" value="1"/>
</dbReference>
<dbReference type="InterPro" id="IPR013840">
    <property type="entry name" value="DNAligase_N"/>
</dbReference>
<evidence type="ECO:0000256" key="8">
    <source>
        <dbReference type="ARBA" id="ARBA00022833"/>
    </source>
</evidence>
<evidence type="ECO:0000256" key="7">
    <source>
        <dbReference type="ARBA" id="ARBA00022763"/>
    </source>
</evidence>
<evidence type="ECO:0000256" key="10">
    <source>
        <dbReference type="ARBA" id="ARBA00023027"/>
    </source>
</evidence>
<dbReference type="EMBL" id="SNXX01000001">
    <property type="protein sequence ID" value="TDQ06103.1"/>
    <property type="molecule type" value="Genomic_DNA"/>
</dbReference>
<feature type="binding site" evidence="15">
    <location>
        <position position="313"/>
    </location>
    <ligand>
        <name>NAD(+)</name>
        <dbReference type="ChEBI" id="CHEBI:57540"/>
    </ligand>
</feature>
<dbReference type="PROSITE" id="PS50172">
    <property type="entry name" value="BRCT"/>
    <property type="match status" value="1"/>
</dbReference>
<evidence type="ECO:0000256" key="13">
    <source>
        <dbReference type="ARBA" id="ARBA00034005"/>
    </source>
</evidence>
<dbReference type="PROSITE" id="PS01055">
    <property type="entry name" value="DNA_LIGASE_N1"/>
    <property type="match status" value="1"/>
</dbReference>
<dbReference type="SUPFAM" id="SSF52113">
    <property type="entry name" value="BRCT domain"/>
    <property type="match status" value="1"/>
</dbReference>
<dbReference type="AlphaFoldDB" id="A0A4R6SS04"/>
<dbReference type="Gene3D" id="1.10.287.610">
    <property type="entry name" value="Helix hairpin bin"/>
    <property type="match status" value="1"/>
</dbReference>
<comment type="cofactor">
    <cofactor evidence="15">
        <name>Mg(2+)</name>
        <dbReference type="ChEBI" id="CHEBI:18420"/>
    </cofactor>
    <cofactor evidence="15">
        <name>Mn(2+)</name>
        <dbReference type="ChEBI" id="CHEBI:29035"/>
    </cofactor>
</comment>
<dbReference type="Gene3D" id="3.40.50.10190">
    <property type="entry name" value="BRCT domain"/>
    <property type="match status" value="1"/>
</dbReference>
<dbReference type="EC" id="6.5.1.2" evidence="2 15"/>
<proteinExistence type="inferred from homology"/>
<dbReference type="GO" id="GO:0003677">
    <property type="term" value="F:DNA binding"/>
    <property type="evidence" value="ECO:0007669"/>
    <property type="project" value="InterPro"/>
</dbReference>
<dbReference type="RefSeq" id="WP_133529484.1">
    <property type="nucleotide sequence ID" value="NZ_SNXX01000001.1"/>
</dbReference>
<evidence type="ECO:0000313" key="19">
    <source>
        <dbReference type="Proteomes" id="UP000295176"/>
    </source>
</evidence>
<comment type="catalytic activity">
    <reaction evidence="13 15">
        <text>NAD(+) + (deoxyribonucleotide)n-3'-hydroxyl + 5'-phospho-(deoxyribonucleotide)m = (deoxyribonucleotide)n+m + AMP + beta-nicotinamide D-nucleotide.</text>
        <dbReference type="EC" id="6.5.1.2"/>
    </reaction>
</comment>
<feature type="active site" description="N6-AMP-lysine intermediate" evidence="15">
    <location>
        <position position="119"/>
    </location>
</feature>
<dbReference type="InterPro" id="IPR013839">
    <property type="entry name" value="DNAligase_adenylation"/>
</dbReference>
<dbReference type="Pfam" id="PF01653">
    <property type="entry name" value="DNA_ligase_aden"/>
    <property type="match status" value="1"/>
</dbReference>
<dbReference type="HAMAP" id="MF_01588">
    <property type="entry name" value="DNA_ligase_A"/>
    <property type="match status" value="1"/>
</dbReference>
<evidence type="ECO:0000259" key="17">
    <source>
        <dbReference type="PROSITE" id="PS50172"/>
    </source>
</evidence>
<dbReference type="Gene3D" id="3.30.470.30">
    <property type="entry name" value="DNA ligase/mRNA capping enzyme"/>
    <property type="match status" value="1"/>
</dbReference>
<protein>
    <recommendedName>
        <fullName evidence="3 15">DNA ligase</fullName>
        <ecNumber evidence="2 15">6.5.1.2</ecNumber>
    </recommendedName>
    <alternativeName>
        <fullName evidence="15">Polydeoxyribonucleotide synthase [NAD(+)]</fullName>
    </alternativeName>
</protein>
<keyword evidence="7 15" id="KW-0227">DNA damage</keyword>
<dbReference type="InterPro" id="IPR010994">
    <property type="entry name" value="RuvA_2-like"/>
</dbReference>
<evidence type="ECO:0000313" key="18">
    <source>
        <dbReference type="EMBL" id="TDQ06103.1"/>
    </source>
</evidence>
<evidence type="ECO:0000256" key="11">
    <source>
        <dbReference type="ARBA" id="ARBA00023204"/>
    </source>
</evidence>
<dbReference type="NCBIfam" id="TIGR00575">
    <property type="entry name" value="dnlj"/>
    <property type="match status" value="1"/>
</dbReference>
<feature type="binding site" evidence="15">
    <location>
        <begin position="37"/>
        <end position="41"/>
    </location>
    <ligand>
        <name>NAD(+)</name>
        <dbReference type="ChEBI" id="CHEBI:57540"/>
    </ligand>
</feature>
<dbReference type="GO" id="GO:0006260">
    <property type="term" value="P:DNA replication"/>
    <property type="evidence" value="ECO:0007669"/>
    <property type="project" value="UniProtKB-KW"/>
</dbReference>
<sequence>MTKLTKEKAEKKIKALREKIREHEYKYFVLDDPSISDAEFDQLMQKLIKLEEEFPELITEDSPTQRVGGEVLDEFEKVEHSSTMLSLDNAFDAGDLRDFDQRVQKNLSGEDYQYVVEHKIDGLSAVMRYRNGSFELGATRGNGEVGEDITKNMKTIRSLPLKIDEEAELELRGEIYLAKSDFQRLNEERLANDQDPFANPRNAAAGSVRQLDSKIAAQRSLSILIYDLISHSAREFETHLEVFSYLKELGFKVNWHQSAADIEAVIEICEHWQEDRESLDFEIDGLVIKINNLSLRGKLGSTARSPRWAIAYKFPAQQKTTVIKDIEISLGRTGALTPTAILEPVELAGSTVSRATLHNEDEIKRKDIRIGDTVLVQKAGDIIPEVVKVIKEERDGSEKVFEMPDQCPVCGGEVIRPEGEAVTRCTNISCPAQRKESILHFVSRDAMNIDGVGPALIEQLLENNLIEDYADLYFLKQSHLKDLDRMGEKSSQNVIEAVEASKDREFFRVLYALGIRHVGIGAARILAANYNSIDELQEASAEELEAIDEIGPVIAESIVGFFKERHNRDLLSRLKQAGIRLEKEKDQESEKFLDGLKFVFTGSLNNFTRAEVKDLVEKAGGRAVSSVSSKTDYLVAGDNPGSKYDQAQELGIEILSEAEFKNLIEAKSSTEK</sequence>
<dbReference type="FunFam" id="1.10.150.20:FF:000006">
    <property type="entry name" value="DNA ligase"/>
    <property type="match status" value="1"/>
</dbReference>
<dbReference type="InterPro" id="IPR041663">
    <property type="entry name" value="DisA/LigA_HHH"/>
</dbReference>
<dbReference type="FunFam" id="1.10.150.20:FF:000007">
    <property type="entry name" value="DNA ligase"/>
    <property type="match status" value="1"/>
</dbReference>
<accession>A0A4R6SS04</accession>
<keyword evidence="10 15" id="KW-0520">NAD</keyword>
<keyword evidence="12 15" id="KW-0464">Manganese</keyword>
<reference evidence="18 19" key="1">
    <citation type="submission" date="2019-03" db="EMBL/GenBank/DDBJ databases">
        <title>Subsurface microbial communities from deep shales in Ohio and West Virginia, USA.</title>
        <authorList>
            <person name="Wrighton K."/>
        </authorList>
    </citation>
    <scope>NUCLEOTIDE SEQUENCE [LARGE SCALE GENOMIC DNA]</scope>
    <source>
        <strain evidence="18 19">MSL 7</strain>
    </source>
</reference>
<dbReference type="Pfam" id="PF00533">
    <property type="entry name" value="BRCT"/>
    <property type="match status" value="1"/>
</dbReference>
<evidence type="ECO:0000256" key="3">
    <source>
        <dbReference type="ARBA" id="ARBA00013308"/>
    </source>
</evidence>
<dbReference type="GO" id="GO:0003911">
    <property type="term" value="F:DNA ligase (NAD+) activity"/>
    <property type="evidence" value="ECO:0007669"/>
    <property type="project" value="UniProtKB-UniRule"/>
</dbReference>